<name>E3SMN4_9CAUD</name>
<evidence type="ECO:0000313" key="1">
    <source>
        <dbReference type="EMBL" id="ADO98677.1"/>
    </source>
</evidence>
<dbReference type="Proteomes" id="UP000006530">
    <property type="component" value="Segment"/>
</dbReference>
<accession>E3SMN4</accession>
<gene>
    <name evidence="1" type="ORF">PHM1_053</name>
</gene>
<evidence type="ECO:0000313" key="2">
    <source>
        <dbReference type="Proteomes" id="UP000006530"/>
    </source>
</evidence>
<organism evidence="1 2">
    <name type="scientific">Prochlorococcus phage P-HM1</name>
    <dbReference type="NCBI Taxonomy" id="445700"/>
    <lineage>
        <taxon>Viruses</taxon>
        <taxon>Duplodnaviria</taxon>
        <taxon>Heunggongvirae</taxon>
        <taxon>Uroviricota</taxon>
        <taxon>Caudoviricetes</taxon>
        <taxon>Eurybiavirus</taxon>
        <taxon>Eurybiavirus PHM2</taxon>
    </lineage>
</organism>
<dbReference type="EMBL" id="GU071101">
    <property type="protein sequence ID" value="ADO98677.1"/>
    <property type="molecule type" value="Genomic_DNA"/>
</dbReference>
<dbReference type="GeneID" id="10326966"/>
<protein>
    <submittedName>
        <fullName evidence="1">Uncharacterized protein</fullName>
    </submittedName>
</protein>
<proteinExistence type="predicted"/>
<dbReference type="KEGG" id="vg:10326966"/>
<dbReference type="OrthoDB" id="28155at10239"/>
<reference evidence="1 2" key="1">
    <citation type="journal article" date="2010" name="Environ. Microbiol.">
        <title>Genomic analysis of oceanic cyanobacterial myoviruses compared with T4-like myoviruses from diverse hosts and environments.</title>
        <authorList>
            <person name="Sullivan M.B."/>
            <person name="Huang K.H."/>
            <person name="Ignacio-Espinoza J.C."/>
            <person name="Berlin A.M."/>
            <person name="Kelly L."/>
            <person name="Weigele P.R."/>
            <person name="DeFrancesco A.S."/>
            <person name="Kern S.E."/>
            <person name="Thompson L.R."/>
            <person name="Young S."/>
            <person name="Yandava C."/>
            <person name="Fu R."/>
            <person name="Krastins B."/>
            <person name="Chase M."/>
            <person name="Sarracino D."/>
            <person name="Osburne M.S."/>
            <person name="Henn M.R."/>
            <person name="Chisholm S.W."/>
        </authorList>
    </citation>
    <scope>NUCLEOTIDE SEQUENCE [LARGE SCALE GENOMIC DNA]</scope>
    <source>
        <strain evidence="1">M4-247</strain>
    </source>
</reference>
<dbReference type="RefSeq" id="YP_004322478.1">
    <property type="nucleotide sequence ID" value="NC_015280.1"/>
</dbReference>
<sequence length="60" mass="6934">MMIFDLISQYETDKTLASAIELCQFLLDTDQVTSHEGRQYKTLCNYLLLEGCCYDVGYII</sequence>
<keyword evidence="2" id="KW-1185">Reference proteome</keyword>